<reference evidence="7" key="1">
    <citation type="journal article" date="2021" name="Nat. Commun.">
        <title>Genetic determinants of endophytism in the Arabidopsis root mycobiome.</title>
        <authorList>
            <person name="Mesny F."/>
            <person name="Miyauchi S."/>
            <person name="Thiergart T."/>
            <person name="Pickel B."/>
            <person name="Atanasova L."/>
            <person name="Karlsson M."/>
            <person name="Huettel B."/>
            <person name="Barry K.W."/>
            <person name="Haridas S."/>
            <person name="Chen C."/>
            <person name="Bauer D."/>
            <person name="Andreopoulos W."/>
            <person name="Pangilinan J."/>
            <person name="LaButti K."/>
            <person name="Riley R."/>
            <person name="Lipzen A."/>
            <person name="Clum A."/>
            <person name="Drula E."/>
            <person name="Henrissat B."/>
            <person name="Kohler A."/>
            <person name="Grigoriev I.V."/>
            <person name="Martin F.M."/>
            <person name="Hacquard S."/>
        </authorList>
    </citation>
    <scope>NUCLEOTIDE SEQUENCE</scope>
    <source>
        <strain evidence="7">MPI-CAGE-CH-0235</strain>
    </source>
</reference>
<comment type="subcellular location">
    <subcellularLocation>
        <location evidence="1">Membrane</location>
        <topology evidence="1">Multi-pass membrane protein</topology>
    </subcellularLocation>
</comment>
<sequence>MGFLTALPPILRFCQCIRRYRDTKNIFPHLVNCGKYTMSIMAAVTLSVYRIDGSTVNLGVFVTFATINAIYCCKKPPSSCFNPILTLTPRQPSGTSSWTSPSSSHNPATPSSVTYSRSRAAGPTTSSWSSTPSCASPGSSTPSSRTTSSTPPSSPSSSPSWRSSAAASGPSSASRTSTAPTSPSTRPPATCPSPTASNPSSRTSATRPSPRVSSGTSQPLPRRLSSRDAGPSSVPRMRTPRTRRVARLPWPARLAPCAAGGIPRAA</sequence>
<accession>A0A8K0SRE5</accession>
<feature type="compositionally biased region" description="Low complexity" evidence="5">
    <location>
        <begin position="92"/>
        <end position="104"/>
    </location>
</feature>
<keyword evidence="8" id="KW-1185">Reference proteome</keyword>
<feature type="compositionally biased region" description="Polar residues" evidence="5">
    <location>
        <begin position="105"/>
        <end position="117"/>
    </location>
</feature>
<proteinExistence type="predicted"/>
<feature type="compositionally biased region" description="Low complexity" evidence="5">
    <location>
        <begin position="120"/>
        <end position="184"/>
    </location>
</feature>
<keyword evidence="2" id="KW-0812">Transmembrane</keyword>
<feature type="region of interest" description="Disordered" evidence="5">
    <location>
        <begin position="91"/>
        <end position="248"/>
    </location>
</feature>
<evidence type="ECO:0000256" key="3">
    <source>
        <dbReference type="ARBA" id="ARBA00022989"/>
    </source>
</evidence>
<evidence type="ECO:0000313" key="7">
    <source>
        <dbReference type="EMBL" id="KAH7318392.1"/>
    </source>
</evidence>
<feature type="compositionally biased region" description="Low complexity" evidence="5">
    <location>
        <begin position="192"/>
        <end position="214"/>
    </location>
</feature>
<dbReference type="InterPro" id="IPR004342">
    <property type="entry name" value="EXS_C"/>
</dbReference>
<name>A0A8K0SRE5_9HYPO</name>
<comment type="caution">
    <text evidence="7">The sequence shown here is derived from an EMBL/GenBank/DDBJ whole genome shotgun (WGS) entry which is preliminary data.</text>
</comment>
<evidence type="ECO:0000256" key="1">
    <source>
        <dbReference type="ARBA" id="ARBA00004141"/>
    </source>
</evidence>
<dbReference type="PANTHER" id="PTHR10783">
    <property type="entry name" value="XENOTROPIC AND POLYTROPIC RETROVIRUS RECEPTOR 1-RELATED"/>
    <property type="match status" value="1"/>
</dbReference>
<keyword evidence="4" id="KW-0472">Membrane</keyword>
<feature type="domain" description="EXS" evidence="6">
    <location>
        <begin position="3"/>
        <end position="72"/>
    </location>
</feature>
<organism evidence="7 8">
    <name type="scientific">Stachybotrys elegans</name>
    <dbReference type="NCBI Taxonomy" id="80388"/>
    <lineage>
        <taxon>Eukaryota</taxon>
        <taxon>Fungi</taxon>
        <taxon>Dikarya</taxon>
        <taxon>Ascomycota</taxon>
        <taxon>Pezizomycotina</taxon>
        <taxon>Sordariomycetes</taxon>
        <taxon>Hypocreomycetidae</taxon>
        <taxon>Hypocreales</taxon>
        <taxon>Stachybotryaceae</taxon>
        <taxon>Stachybotrys</taxon>
    </lineage>
</organism>
<dbReference type="PANTHER" id="PTHR10783:SF103">
    <property type="entry name" value="SOLUTE CARRIER FAMILY 53 MEMBER 1"/>
    <property type="match status" value="1"/>
</dbReference>
<evidence type="ECO:0000313" key="8">
    <source>
        <dbReference type="Proteomes" id="UP000813444"/>
    </source>
</evidence>
<dbReference type="AlphaFoldDB" id="A0A8K0SRE5"/>
<dbReference type="GO" id="GO:0006817">
    <property type="term" value="P:phosphate ion transport"/>
    <property type="evidence" value="ECO:0007669"/>
    <property type="project" value="TreeGrafter"/>
</dbReference>
<dbReference type="GO" id="GO:0005794">
    <property type="term" value="C:Golgi apparatus"/>
    <property type="evidence" value="ECO:0007669"/>
    <property type="project" value="TreeGrafter"/>
</dbReference>
<evidence type="ECO:0000256" key="5">
    <source>
        <dbReference type="SAM" id="MobiDB-lite"/>
    </source>
</evidence>
<dbReference type="GO" id="GO:0016036">
    <property type="term" value="P:cellular response to phosphate starvation"/>
    <property type="evidence" value="ECO:0007669"/>
    <property type="project" value="TreeGrafter"/>
</dbReference>
<dbReference type="Proteomes" id="UP000813444">
    <property type="component" value="Unassembled WGS sequence"/>
</dbReference>
<dbReference type="GO" id="GO:0000822">
    <property type="term" value="F:inositol hexakisphosphate binding"/>
    <property type="evidence" value="ECO:0007669"/>
    <property type="project" value="TreeGrafter"/>
</dbReference>
<dbReference type="GO" id="GO:0005886">
    <property type="term" value="C:plasma membrane"/>
    <property type="evidence" value="ECO:0007669"/>
    <property type="project" value="TreeGrafter"/>
</dbReference>
<dbReference type="OrthoDB" id="9970435at2759"/>
<protein>
    <submittedName>
        <fullName evidence="7">EXS family-domain-containing protein</fullName>
    </submittedName>
</protein>
<gene>
    <name evidence="7" type="ORF">B0I35DRAFT_241679</name>
</gene>
<dbReference type="EMBL" id="JAGPNK010000007">
    <property type="protein sequence ID" value="KAH7318392.1"/>
    <property type="molecule type" value="Genomic_DNA"/>
</dbReference>
<keyword evidence="3" id="KW-1133">Transmembrane helix</keyword>
<dbReference type="Pfam" id="PF03124">
    <property type="entry name" value="EXS"/>
    <property type="match status" value="1"/>
</dbReference>
<evidence type="ECO:0000259" key="6">
    <source>
        <dbReference type="Pfam" id="PF03124"/>
    </source>
</evidence>
<evidence type="ECO:0000256" key="4">
    <source>
        <dbReference type="ARBA" id="ARBA00023136"/>
    </source>
</evidence>
<evidence type="ECO:0000256" key="2">
    <source>
        <dbReference type="ARBA" id="ARBA00022692"/>
    </source>
</evidence>